<proteinExistence type="predicted"/>
<name>A0AAJ0DGL7_9PEZI</name>
<dbReference type="PANTHER" id="PTHR38790">
    <property type="entry name" value="2EXR DOMAIN-CONTAINING PROTEIN-RELATED"/>
    <property type="match status" value="1"/>
</dbReference>
<dbReference type="AlphaFoldDB" id="A0AAJ0DGL7"/>
<protein>
    <recommendedName>
        <fullName evidence="1">2EXR domain-containing protein</fullName>
    </recommendedName>
</protein>
<evidence type="ECO:0000313" key="2">
    <source>
        <dbReference type="EMBL" id="KAK3053643.1"/>
    </source>
</evidence>
<organism evidence="2 3">
    <name type="scientific">Extremus antarcticus</name>
    <dbReference type="NCBI Taxonomy" id="702011"/>
    <lineage>
        <taxon>Eukaryota</taxon>
        <taxon>Fungi</taxon>
        <taxon>Dikarya</taxon>
        <taxon>Ascomycota</taxon>
        <taxon>Pezizomycotina</taxon>
        <taxon>Dothideomycetes</taxon>
        <taxon>Dothideomycetidae</taxon>
        <taxon>Mycosphaerellales</taxon>
        <taxon>Extremaceae</taxon>
        <taxon>Extremus</taxon>
    </lineage>
</organism>
<evidence type="ECO:0000259" key="1">
    <source>
        <dbReference type="Pfam" id="PF20150"/>
    </source>
</evidence>
<sequence length="244" mass="28352">MAPPVIDQQEDSGGLAIATASTTSGDSRLLALPAELRNEIWALAVRNDIPIRVCFKYNESDSSWTVIFQRKPCRSDTYYHNIRQRYIDAAQLLLISHQVREEALPVLYKVNQFCCRDYSVTGDFLKVLETQKMLPYLREVSICNDENIRHYTLFIRDEYCMFHDKMSSHARTLAQRHEVGGLRRDALRIPIRTIDTSPYYSHLPYTTLSVTLAGLDRYVLVKDNGISRHYFRLKEQDRDEVLSK</sequence>
<gene>
    <name evidence="2" type="ORF">LTR09_005387</name>
</gene>
<dbReference type="Proteomes" id="UP001271007">
    <property type="component" value="Unassembled WGS sequence"/>
</dbReference>
<dbReference type="PANTHER" id="PTHR38790:SF4">
    <property type="entry name" value="2EXR DOMAIN-CONTAINING PROTEIN"/>
    <property type="match status" value="1"/>
</dbReference>
<dbReference type="Pfam" id="PF20150">
    <property type="entry name" value="2EXR"/>
    <property type="match status" value="1"/>
</dbReference>
<dbReference type="InterPro" id="IPR045518">
    <property type="entry name" value="2EXR"/>
</dbReference>
<evidence type="ECO:0000313" key="3">
    <source>
        <dbReference type="Proteomes" id="UP001271007"/>
    </source>
</evidence>
<accession>A0AAJ0DGL7</accession>
<feature type="domain" description="2EXR" evidence="1">
    <location>
        <begin position="32"/>
        <end position="115"/>
    </location>
</feature>
<dbReference type="EMBL" id="JAWDJX010000015">
    <property type="protein sequence ID" value="KAK3053643.1"/>
    <property type="molecule type" value="Genomic_DNA"/>
</dbReference>
<keyword evidence="3" id="KW-1185">Reference proteome</keyword>
<reference evidence="2" key="1">
    <citation type="submission" date="2023-04" db="EMBL/GenBank/DDBJ databases">
        <title>Black Yeasts Isolated from many extreme environments.</title>
        <authorList>
            <person name="Coleine C."/>
            <person name="Stajich J.E."/>
            <person name="Selbmann L."/>
        </authorList>
    </citation>
    <scope>NUCLEOTIDE SEQUENCE</scope>
    <source>
        <strain evidence="2">CCFEE 5312</strain>
    </source>
</reference>
<comment type="caution">
    <text evidence="2">The sequence shown here is derived from an EMBL/GenBank/DDBJ whole genome shotgun (WGS) entry which is preliminary data.</text>
</comment>